<dbReference type="Pfam" id="PF01381">
    <property type="entry name" value="HTH_3"/>
    <property type="match status" value="1"/>
</dbReference>
<dbReference type="InterPro" id="IPR050807">
    <property type="entry name" value="TransReg_Diox_bact_type"/>
</dbReference>
<dbReference type="EMBL" id="QFOD01000033">
    <property type="protein sequence ID" value="PZP27219.1"/>
    <property type="molecule type" value="Genomic_DNA"/>
</dbReference>
<dbReference type="Gene3D" id="1.10.260.40">
    <property type="entry name" value="lambda repressor-like DNA-binding domains"/>
    <property type="match status" value="1"/>
</dbReference>
<protein>
    <submittedName>
        <fullName evidence="5">Transcriptional regulator</fullName>
    </submittedName>
</protein>
<dbReference type="GO" id="GO:0005829">
    <property type="term" value="C:cytosol"/>
    <property type="evidence" value="ECO:0007669"/>
    <property type="project" value="TreeGrafter"/>
</dbReference>
<evidence type="ECO:0000313" key="5">
    <source>
        <dbReference type="EMBL" id="PZP27219.1"/>
    </source>
</evidence>
<dbReference type="SMART" id="SM00530">
    <property type="entry name" value="HTH_XRE"/>
    <property type="match status" value="1"/>
</dbReference>
<keyword evidence="2" id="KW-0238">DNA-binding</keyword>
<evidence type="ECO:0000256" key="3">
    <source>
        <dbReference type="ARBA" id="ARBA00023163"/>
    </source>
</evidence>
<dbReference type="PANTHER" id="PTHR46797">
    <property type="entry name" value="HTH-TYPE TRANSCRIPTIONAL REGULATOR"/>
    <property type="match status" value="1"/>
</dbReference>
<dbReference type="GO" id="GO:0003677">
    <property type="term" value="F:DNA binding"/>
    <property type="evidence" value="ECO:0007669"/>
    <property type="project" value="UniProtKB-KW"/>
</dbReference>
<dbReference type="InterPro" id="IPR001387">
    <property type="entry name" value="Cro/C1-type_HTH"/>
</dbReference>
<dbReference type="InterPro" id="IPR010982">
    <property type="entry name" value="Lambda_DNA-bd_dom_sf"/>
</dbReference>
<organism evidence="5 6">
    <name type="scientific">Roseateles depolymerans</name>
    <dbReference type="NCBI Taxonomy" id="76731"/>
    <lineage>
        <taxon>Bacteria</taxon>
        <taxon>Pseudomonadati</taxon>
        <taxon>Pseudomonadota</taxon>
        <taxon>Betaproteobacteria</taxon>
        <taxon>Burkholderiales</taxon>
        <taxon>Sphaerotilaceae</taxon>
        <taxon>Roseateles</taxon>
    </lineage>
</organism>
<dbReference type="Proteomes" id="UP000249633">
    <property type="component" value="Unassembled WGS sequence"/>
</dbReference>
<accession>A0A2W5FC79</accession>
<proteinExistence type="predicted"/>
<dbReference type="PROSITE" id="PS50943">
    <property type="entry name" value="HTH_CROC1"/>
    <property type="match status" value="1"/>
</dbReference>
<evidence type="ECO:0000256" key="1">
    <source>
        <dbReference type="ARBA" id="ARBA00023015"/>
    </source>
</evidence>
<keyword evidence="3" id="KW-0804">Transcription</keyword>
<feature type="domain" description="HTH cro/C1-type" evidence="4">
    <location>
        <begin position="19"/>
        <end position="73"/>
    </location>
</feature>
<evidence type="ECO:0000259" key="4">
    <source>
        <dbReference type="PROSITE" id="PS50943"/>
    </source>
</evidence>
<evidence type="ECO:0000313" key="6">
    <source>
        <dbReference type="Proteomes" id="UP000249633"/>
    </source>
</evidence>
<sequence>MSNARRSTETARLRFARLLKTERLSRGISQEGLAELAGLHRTYVGSVERGERNIAVDNMEALAGALELDISDLLRPELTTS</sequence>
<comment type="caution">
    <text evidence="5">The sequence shown here is derived from an EMBL/GenBank/DDBJ whole genome shotgun (WGS) entry which is preliminary data.</text>
</comment>
<dbReference type="PANTHER" id="PTHR46797:SF23">
    <property type="entry name" value="HTH-TYPE TRANSCRIPTIONAL REGULATOR SUTR"/>
    <property type="match status" value="1"/>
</dbReference>
<keyword evidence="1" id="KW-0805">Transcription regulation</keyword>
<gene>
    <name evidence="5" type="ORF">DI603_22410</name>
</gene>
<dbReference type="AlphaFoldDB" id="A0A2W5FC79"/>
<reference evidence="5 6" key="1">
    <citation type="submission" date="2017-08" db="EMBL/GenBank/DDBJ databases">
        <title>Infants hospitalized years apart are colonized by the same room-sourced microbial strains.</title>
        <authorList>
            <person name="Brooks B."/>
            <person name="Olm M.R."/>
            <person name="Firek B.A."/>
            <person name="Baker R."/>
            <person name="Thomas B.C."/>
            <person name="Morowitz M.J."/>
            <person name="Banfield J.F."/>
        </authorList>
    </citation>
    <scope>NUCLEOTIDE SEQUENCE [LARGE SCALE GENOMIC DNA]</scope>
    <source>
        <strain evidence="5">S2_012_000_R2_81</strain>
    </source>
</reference>
<name>A0A2W5FC79_9BURK</name>
<evidence type="ECO:0000256" key="2">
    <source>
        <dbReference type="ARBA" id="ARBA00023125"/>
    </source>
</evidence>
<dbReference type="SUPFAM" id="SSF47413">
    <property type="entry name" value="lambda repressor-like DNA-binding domains"/>
    <property type="match status" value="1"/>
</dbReference>
<dbReference type="GO" id="GO:0003700">
    <property type="term" value="F:DNA-binding transcription factor activity"/>
    <property type="evidence" value="ECO:0007669"/>
    <property type="project" value="TreeGrafter"/>
</dbReference>
<dbReference type="CDD" id="cd00093">
    <property type="entry name" value="HTH_XRE"/>
    <property type="match status" value="1"/>
</dbReference>